<gene>
    <name evidence="3" type="ORF">FXE67_02870</name>
</gene>
<evidence type="ECO:0000256" key="2">
    <source>
        <dbReference type="SAM" id="Phobius"/>
    </source>
</evidence>
<evidence type="ECO:0000313" key="4">
    <source>
        <dbReference type="Proteomes" id="UP000323583"/>
    </source>
</evidence>
<evidence type="ECO:0000256" key="1">
    <source>
        <dbReference type="SAM" id="Coils"/>
    </source>
</evidence>
<sequence length="251" mass="28935">MKDIVKSIKDNATSRLKNPVVGAFVLAWTVLNINGVSLFLLVDSATKIEMVKGKSWGLADDFVFPLLVAITYLLVLPLLNMAYEFINDGLINFHRNRQRNITAKKLAIQKRETVIAEIESDMAYLQKLKDKDIDNWLEQKTVRNNEFITLKERYSKLVSDSAEDKRKSLSELSAIKSQLFTIKSEHENLEKEKQKKRLAVEQATNQIETLLKSIENRGDDGKLTHTDVKNLRKLIDSLRLEFLIWDEEIPF</sequence>
<keyword evidence="2" id="KW-0812">Transmembrane</keyword>
<keyword evidence="1" id="KW-0175">Coiled coil</keyword>
<protein>
    <submittedName>
        <fullName evidence="3">Uncharacterized protein</fullName>
    </submittedName>
</protein>
<dbReference type="EMBL" id="VSGZ01000008">
    <property type="protein sequence ID" value="TXY93848.1"/>
    <property type="molecule type" value="Genomic_DNA"/>
</dbReference>
<keyword evidence="2" id="KW-0472">Membrane</keyword>
<dbReference type="RefSeq" id="WP_000652099.1">
    <property type="nucleotide sequence ID" value="NZ_JBFCTW010000109.1"/>
</dbReference>
<accession>A0A5C9T3E4</accession>
<dbReference type="Proteomes" id="UP000323583">
    <property type="component" value="Unassembled WGS sequence"/>
</dbReference>
<name>A0A5C9T3E4_VIBCL</name>
<proteinExistence type="predicted"/>
<feature type="transmembrane region" description="Helical" evidence="2">
    <location>
        <begin position="20"/>
        <end position="42"/>
    </location>
</feature>
<comment type="caution">
    <text evidence="3">The sequence shown here is derived from an EMBL/GenBank/DDBJ whole genome shotgun (WGS) entry which is preliminary data.</text>
</comment>
<evidence type="ECO:0000313" key="3">
    <source>
        <dbReference type="EMBL" id="TXY93848.1"/>
    </source>
</evidence>
<reference evidence="3 4" key="1">
    <citation type="submission" date="2019-06" db="EMBL/GenBank/DDBJ databases">
        <title>Vibrio cholerae phylogeny based on whole-genome sequencing reveals genetic diversity and population strucutre.</title>
        <authorList>
            <person name="Zhiqiu Y."/>
            <person name="Bin L."/>
            <person name="Lingyan J."/>
        </authorList>
    </citation>
    <scope>NUCLEOTIDE SEQUENCE [LARGE SCALE GENOMIC DNA]</scope>
    <source>
        <strain evidence="3 4">N2768</strain>
    </source>
</reference>
<organism evidence="3 4">
    <name type="scientific">Vibrio cholerae</name>
    <dbReference type="NCBI Taxonomy" id="666"/>
    <lineage>
        <taxon>Bacteria</taxon>
        <taxon>Pseudomonadati</taxon>
        <taxon>Pseudomonadota</taxon>
        <taxon>Gammaproteobacteria</taxon>
        <taxon>Vibrionales</taxon>
        <taxon>Vibrionaceae</taxon>
        <taxon>Vibrio</taxon>
    </lineage>
</organism>
<feature type="transmembrane region" description="Helical" evidence="2">
    <location>
        <begin position="62"/>
        <end position="86"/>
    </location>
</feature>
<keyword evidence="2" id="KW-1133">Transmembrane helix</keyword>
<dbReference type="AlphaFoldDB" id="A0A5C9T3E4"/>
<feature type="coiled-coil region" evidence="1">
    <location>
        <begin position="172"/>
        <end position="213"/>
    </location>
</feature>